<dbReference type="CDD" id="cd00303">
    <property type="entry name" value="retropepsin_like"/>
    <property type="match status" value="2"/>
</dbReference>
<name>A0A8H8QXA1_9HELO</name>
<keyword evidence="3" id="KW-1185">Reference proteome</keyword>
<accession>A0A8H8QXA1</accession>
<evidence type="ECO:0000256" key="1">
    <source>
        <dbReference type="SAM" id="MobiDB-lite"/>
    </source>
</evidence>
<gene>
    <name evidence="2" type="ORF">LHYA1_G006274</name>
</gene>
<proteinExistence type="predicted"/>
<sequence>MPNKKRSRQPVSGSWLPEGRQPTPKSTTEAHHHREPSLSSLGPAAPTSPYTTSILNPNVPEDLSAISKWVPGEVFIWSENSSDFHLRHVPPPFTRPERTFSKARHFKRKAIRVAINGNECYARPDSASDQDIMTKAFAKEHNILFQREEDDTSFFKLGTGNLVQSIGRAYVPFKLFGRGYSEEHRWFHVLKKCPVPLIVGMGFLEKIKLYSKNKHLLVDCPSSFGSMPMFQWIGSPRGSVNFKANGKELVGCADTGSDLDFMSLHCARRLGLKVDTKLKARTRVMLADESIVGTVGQVTVSSIELSNFNNFKLKFHILPGLVSDVIFSEAFLDETDAFNTCVHIKDSEDSYHNLVNTLMNLGPIQAWLSSKWTPDVVDTAQQEHDRVVEAEHYRRNKANRTIKKMRDESRAAAAREAEEANQNTFNTGHARCPHCVRERHRTRA</sequence>
<evidence type="ECO:0000313" key="2">
    <source>
        <dbReference type="EMBL" id="TVY24542.1"/>
    </source>
</evidence>
<dbReference type="EMBL" id="QGMH01000126">
    <property type="protein sequence ID" value="TVY24542.1"/>
    <property type="molecule type" value="Genomic_DNA"/>
</dbReference>
<dbReference type="InterPro" id="IPR021109">
    <property type="entry name" value="Peptidase_aspartic_dom_sf"/>
</dbReference>
<feature type="region of interest" description="Disordered" evidence="1">
    <location>
        <begin position="1"/>
        <end position="53"/>
    </location>
</feature>
<organism evidence="2 3">
    <name type="scientific">Lachnellula hyalina</name>
    <dbReference type="NCBI Taxonomy" id="1316788"/>
    <lineage>
        <taxon>Eukaryota</taxon>
        <taxon>Fungi</taxon>
        <taxon>Dikarya</taxon>
        <taxon>Ascomycota</taxon>
        <taxon>Pezizomycotina</taxon>
        <taxon>Leotiomycetes</taxon>
        <taxon>Helotiales</taxon>
        <taxon>Lachnaceae</taxon>
        <taxon>Lachnellula</taxon>
    </lineage>
</organism>
<dbReference type="RefSeq" id="XP_031003330.1">
    <property type="nucleotide sequence ID" value="XM_031151214.1"/>
</dbReference>
<dbReference type="Pfam" id="PF13975">
    <property type="entry name" value="gag-asp_proteas"/>
    <property type="match status" value="1"/>
</dbReference>
<comment type="caution">
    <text evidence="2">The sequence shown here is derived from an EMBL/GenBank/DDBJ whole genome shotgun (WGS) entry which is preliminary data.</text>
</comment>
<dbReference type="AlphaFoldDB" id="A0A8H8QXA1"/>
<dbReference type="Proteomes" id="UP000431533">
    <property type="component" value="Unassembled WGS sequence"/>
</dbReference>
<dbReference type="OrthoDB" id="6079484at2759"/>
<reference evidence="2 3" key="1">
    <citation type="submission" date="2018-05" db="EMBL/GenBank/DDBJ databases">
        <title>Genome sequencing and assembly of the regulated plant pathogen Lachnellula willkommii and related sister species for the development of diagnostic species identification markers.</title>
        <authorList>
            <person name="Giroux E."/>
            <person name="Bilodeau G."/>
        </authorList>
    </citation>
    <scope>NUCLEOTIDE SEQUENCE [LARGE SCALE GENOMIC DNA]</scope>
    <source>
        <strain evidence="2 3">CBS 185.66</strain>
    </source>
</reference>
<protein>
    <submittedName>
        <fullName evidence="2">Uncharacterized protein</fullName>
    </submittedName>
</protein>
<dbReference type="Gene3D" id="2.40.70.10">
    <property type="entry name" value="Acid Proteases"/>
    <property type="match status" value="2"/>
</dbReference>
<dbReference type="GeneID" id="41986472"/>
<evidence type="ECO:0000313" key="3">
    <source>
        <dbReference type="Proteomes" id="UP000431533"/>
    </source>
</evidence>